<keyword evidence="5" id="KW-0131">Cell cycle</keyword>
<dbReference type="GO" id="GO:0006281">
    <property type="term" value="P:DNA repair"/>
    <property type="evidence" value="ECO:0007669"/>
    <property type="project" value="TreeGrafter"/>
</dbReference>
<dbReference type="PANTHER" id="PTHR12663">
    <property type="entry name" value="ANDROGEN INDUCED INHIBITOR OF PROLIFERATION AS3 / PDS5-RELATED"/>
    <property type="match status" value="1"/>
</dbReference>
<feature type="compositionally biased region" description="Acidic residues" evidence="6">
    <location>
        <begin position="1432"/>
        <end position="1443"/>
    </location>
</feature>
<keyword evidence="8" id="KW-1185">Reference proteome</keyword>
<evidence type="ECO:0000313" key="7">
    <source>
        <dbReference type="EMBL" id="CEQ41003.1"/>
    </source>
</evidence>
<dbReference type="InterPro" id="IPR011989">
    <property type="entry name" value="ARM-like"/>
</dbReference>
<feature type="compositionally biased region" description="Low complexity" evidence="6">
    <location>
        <begin position="1250"/>
        <end position="1266"/>
    </location>
</feature>
<name>A0A0D6EMN1_SPOSA</name>
<keyword evidence="4" id="KW-0539">Nucleus</keyword>
<feature type="region of interest" description="Disordered" evidence="6">
    <location>
        <begin position="242"/>
        <end position="282"/>
    </location>
</feature>
<dbReference type="CDD" id="cd19953">
    <property type="entry name" value="PDS5"/>
    <property type="match status" value="1"/>
</dbReference>
<dbReference type="InterPro" id="IPR039776">
    <property type="entry name" value="Pds5"/>
</dbReference>
<evidence type="ECO:0000313" key="8">
    <source>
        <dbReference type="Proteomes" id="UP000243876"/>
    </source>
</evidence>
<reference evidence="8" key="1">
    <citation type="submission" date="2015-02" db="EMBL/GenBank/DDBJ databases">
        <authorList>
            <person name="Gon?alves P."/>
        </authorList>
    </citation>
    <scope>NUCLEOTIDE SEQUENCE [LARGE SCALE GENOMIC DNA]</scope>
</reference>
<dbReference type="GO" id="GO:0005634">
    <property type="term" value="C:nucleus"/>
    <property type="evidence" value="ECO:0007669"/>
    <property type="project" value="UniProtKB-SubCell"/>
</dbReference>
<dbReference type="Gene3D" id="1.25.10.10">
    <property type="entry name" value="Leucine-rich Repeat Variant"/>
    <property type="match status" value="1"/>
</dbReference>
<evidence type="ECO:0000256" key="2">
    <source>
        <dbReference type="ARBA" id="ARBA00022618"/>
    </source>
</evidence>
<feature type="compositionally biased region" description="Basic and acidic residues" evidence="6">
    <location>
        <begin position="1300"/>
        <end position="1313"/>
    </location>
</feature>
<keyword evidence="3" id="KW-0498">Mitosis</keyword>
<proteinExistence type="predicted"/>
<evidence type="ECO:0000256" key="4">
    <source>
        <dbReference type="ARBA" id="ARBA00023242"/>
    </source>
</evidence>
<dbReference type="Proteomes" id="UP000243876">
    <property type="component" value="Unassembled WGS sequence"/>
</dbReference>
<dbReference type="GO" id="GO:0007064">
    <property type="term" value="P:mitotic sister chromatid cohesion"/>
    <property type="evidence" value="ECO:0007669"/>
    <property type="project" value="InterPro"/>
</dbReference>
<dbReference type="EMBL" id="CENE01000010">
    <property type="protein sequence ID" value="CEQ41003.1"/>
    <property type="molecule type" value="Genomic_DNA"/>
</dbReference>
<feature type="compositionally biased region" description="Basic residues" evidence="6">
    <location>
        <begin position="1226"/>
        <end position="1244"/>
    </location>
</feature>
<feature type="compositionally biased region" description="Acidic residues" evidence="6">
    <location>
        <begin position="247"/>
        <end position="258"/>
    </location>
</feature>
<protein>
    <submittedName>
        <fullName evidence="7">SPOSA6832_02674-mRNA-1:cds</fullName>
    </submittedName>
</protein>
<dbReference type="SUPFAM" id="SSF48371">
    <property type="entry name" value="ARM repeat"/>
    <property type="match status" value="1"/>
</dbReference>
<feature type="compositionally biased region" description="Acidic residues" evidence="6">
    <location>
        <begin position="1267"/>
        <end position="1276"/>
    </location>
</feature>
<feature type="compositionally biased region" description="Basic and acidic residues" evidence="6">
    <location>
        <begin position="1398"/>
        <end position="1407"/>
    </location>
</feature>
<organism evidence="7 8">
    <name type="scientific">Sporidiobolus salmonicolor</name>
    <name type="common">Yeast-like fungus</name>
    <name type="synonym">Sporobolomyces salmonicolor</name>
    <dbReference type="NCBI Taxonomy" id="5005"/>
    <lineage>
        <taxon>Eukaryota</taxon>
        <taxon>Fungi</taxon>
        <taxon>Dikarya</taxon>
        <taxon>Basidiomycota</taxon>
        <taxon>Pucciniomycotina</taxon>
        <taxon>Microbotryomycetes</taxon>
        <taxon>Sporidiobolales</taxon>
        <taxon>Sporidiobolaceae</taxon>
        <taxon>Sporobolomyces</taxon>
    </lineage>
</organism>
<sequence>MPPATRQPTQQRLRFSQSLKASSNAELTKRLKALHDELRDFDQDLIDPSSLDQAARQLIHPSLLLHKDKAVKAFVGCCLVDILRLYAPEAPYTQAELRDLFDFLVRQLRYVGAPNDPHQAEYFFIVDSLASVKSIVLVCDLDAADELMERIFKEAFDTISSTSPKNVEIALSDILLALLEETPSLPTPVTDILLSQFLPKTVKSRPASFRLAVEVCKGATDKLQRYVCQYFAEVITATLTGRGAGGDSDDDDDDSSEDEGGRRKGKGKGKGVKGKGKATGGAGGGVDDDLAASFVAAHDLIRSLNRHVPSLLLNVIPQLEEELTTSRPSYRRLATEVLGSMFGEKIGQGDLARAFPGTWREWGRRAGDVVPKVRCAVAEGLKAVWREHPELGDDIENILKTKLLADSDEKVRIAACGVFDEMDYETAAHHVSRGMLEALAERTVDRKDKVRTVAFKALGRLYDLAYSEIEARDEHAIDHFGWIPGRLVEGLIYSDGSSSGTTPSQLHLVDTSFSRHILPLPRTEKDAEDISSWVDRFLLVERGMQGPPSKQRAALLSLARLGEGRGGSVWEGYLQACEAYNASRHLCSGIIDDKDQAEQIKGFLKSAIKVIAAKMADPTKAADDLWTFAKQNVGQLYKELRVLLDPQTELKTFIKNERDIMRRLEKMPSGSSVMSTFASFIRLSCYTLVNRSSIPSLLKRLQAEAELFAQSAQRTLEHISKLRPVLYKAHVAELTKMLSGDPNVGDESATVALHALAKLKQVEPGLAIDAKLSKRALHFAKSGTARQAKYAATLIALDTGRPGTLDDLVEANRKRLQHLADALPSATQGDLVPHLSALARIARYGRDSFETKSEQITVSTLEILKRASVPGEAAPDDETTWLEDAFLDPLTQDRLLAIKVLANRCLPYANTDSAKTVAEPVFGMLWPLLQLRGEDDDEDGTYRLRLPPVALVHVPVASRLRLAAASAILKLLTTNDPHYVKVVLQHFDALSRSAQDTCFEVRDGFLRKLLQYLRSNRLHPAAVPLFHMILFLVAHEPEDELRVQVVQFVKARGRRPDRQMAWELPFLRLVHLLAHHPDFEGQEHDADEIKLMAKYFELYLDCLATSENVSLLYHLALKVKGVRDHASSEYDHNLYALSELAQHLIKAVAKRHGWPISTHPGQVKMPGDIFRALPSPAVAKKVYLKDELLQAVDAAGKSDKKKTVVPRKRKSADEKTTVVNKSNGTKAKKRPRASKSTPRSKKRKSANDWDSTASENASSASESSSFSDDDDDEEEAGVVVAPKIKEKTKPTAKGSARRGLRSDPDKKVEKGLGEESSSQEEDDAAMEVDEASDAEAEAKGKGKGEAETEASPTSKGKKPSSSTAATSPAATAAAKTAKKRVVGGSTNGKNPASKAKGVKKDGGDALPRRALRGLKQPRALKKGDLEAVSDVGDTDDDQMSEED</sequence>
<accession>A0A0D6EMN1</accession>
<feature type="compositionally biased region" description="Acidic residues" evidence="6">
    <location>
        <begin position="1317"/>
        <end position="1335"/>
    </location>
</feature>
<gene>
    <name evidence="7" type="primary">SPOSA6832_02674</name>
</gene>
<keyword evidence="2" id="KW-0132">Cell division</keyword>
<evidence type="ECO:0000256" key="6">
    <source>
        <dbReference type="SAM" id="MobiDB-lite"/>
    </source>
</evidence>
<comment type="subcellular location">
    <subcellularLocation>
        <location evidence="1">Nucleus</location>
    </subcellularLocation>
</comment>
<dbReference type="OrthoDB" id="200660at2759"/>
<feature type="compositionally biased region" description="Basic and acidic residues" evidence="6">
    <location>
        <begin position="1336"/>
        <end position="1346"/>
    </location>
</feature>
<dbReference type="GO" id="GO:0000785">
    <property type="term" value="C:chromatin"/>
    <property type="evidence" value="ECO:0007669"/>
    <property type="project" value="TreeGrafter"/>
</dbReference>
<evidence type="ECO:0000256" key="1">
    <source>
        <dbReference type="ARBA" id="ARBA00004123"/>
    </source>
</evidence>
<evidence type="ECO:0000256" key="5">
    <source>
        <dbReference type="ARBA" id="ARBA00023306"/>
    </source>
</evidence>
<evidence type="ECO:0000256" key="3">
    <source>
        <dbReference type="ARBA" id="ARBA00022776"/>
    </source>
</evidence>
<dbReference type="PANTHER" id="PTHR12663:SF0">
    <property type="entry name" value="PRECOCIOUS DISSOCIATION OF SISTERS 5, ISOFORM A"/>
    <property type="match status" value="1"/>
</dbReference>
<feature type="compositionally biased region" description="Low complexity" evidence="6">
    <location>
        <begin position="1349"/>
        <end position="1375"/>
    </location>
</feature>
<dbReference type="InterPro" id="IPR016024">
    <property type="entry name" value="ARM-type_fold"/>
</dbReference>
<dbReference type="Pfam" id="PF20168">
    <property type="entry name" value="PDS5"/>
    <property type="match status" value="1"/>
</dbReference>
<dbReference type="GO" id="GO:0051301">
    <property type="term" value="P:cell division"/>
    <property type="evidence" value="ECO:0007669"/>
    <property type="project" value="UniProtKB-KW"/>
</dbReference>
<feature type="compositionally biased region" description="Basic residues" evidence="6">
    <location>
        <begin position="263"/>
        <end position="276"/>
    </location>
</feature>
<feature type="region of interest" description="Disordered" evidence="6">
    <location>
        <begin position="1196"/>
        <end position="1443"/>
    </location>
</feature>